<keyword evidence="6" id="KW-1185">Reference proteome</keyword>
<dbReference type="InterPro" id="IPR000524">
    <property type="entry name" value="Tscrpt_reg_HTH_GntR"/>
</dbReference>
<dbReference type="SUPFAM" id="SSF46785">
    <property type="entry name" value="Winged helix' DNA-binding domain"/>
    <property type="match status" value="1"/>
</dbReference>
<accession>A0AA37T1D6</accession>
<dbReference type="SMART" id="SM00895">
    <property type="entry name" value="FCD"/>
    <property type="match status" value="1"/>
</dbReference>
<evidence type="ECO:0000313" key="6">
    <source>
        <dbReference type="Proteomes" id="UP001156601"/>
    </source>
</evidence>
<dbReference type="InterPro" id="IPR008920">
    <property type="entry name" value="TF_FadR/GntR_C"/>
</dbReference>
<evidence type="ECO:0000256" key="2">
    <source>
        <dbReference type="ARBA" id="ARBA00023125"/>
    </source>
</evidence>
<dbReference type="InterPro" id="IPR036390">
    <property type="entry name" value="WH_DNA-bd_sf"/>
</dbReference>
<dbReference type="PANTHER" id="PTHR43537">
    <property type="entry name" value="TRANSCRIPTIONAL REGULATOR, GNTR FAMILY"/>
    <property type="match status" value="1"/>
</dbReference>
<dbReference type="GO" id="GO:0003700">
    <property type="term" value="F:DNA-binding transcription factor activity"/>
    <property type="evidence" value="ECO:0007669"/>
    <property type="project" value="InterPro"/>
</dbReference>
<evidence type="ECO:0000313" key="5">
    <source>
        <dbReference type="EMBL" id="GLR72159.1"/>
    </source>
</evidence>
<reference evidence="5" key="2">
    <citation type="submission" date="2023-01" db="EMBL/GenBank/DDBJ databases">
        <title>Draft genome sequence of Agaribacter marinus strain NBRC 110023.</title>
        <authorList>
            <person name="Sun Q."/>
            <person name="Mori K."/>
        </authorList>
    </citation>
    <scope>NUCLEOTIDE SEQUENCE</scope>
    <source>
        <strain evidence="5">NBRC 110023</strain>
    </source>
</reference>
<evidence type="ECO:0000256" key="1">
    <source>
        <dbReference type="ARBA" id="ARBA00023015"/>
    </source>
</evidence>
<sequence>MCSTLNKRPYQKIGEQLKDQLSDGSFSVGDKLPPERDIAQRMSVSRATVRDAMIMLELDGLVEVRKGSGTYVVAIPADDHTLESNDAKNYSAESHNLSDDMGVFEMLQARQLVESHIAEFAATQVTKTDILRLEEALVQEREAIANHEDNEQGDRAFHMALANATQNSSLVDVAERLWVQRQTSQAWVVLHRRLTDIDYREKWLDEHQKILTALKRRQPKEAGLAMWQHLESVKQTLLTLSNVDDPAFDGYLFDSYSLQAN</sequence>
<keyword evidence="3" id="KW-0804">Transcription</keyword>
<name>A0AA37T1D6_9ALTE</name>
<dbReference type="PROSITE" id="PS50949">
    <property type="entry name" value="HTH_GNTR"/>
    <property type="match status" value="1"/>
</dbReference>
<dbReference type="CDD" id="cd07377">
    <property type="entry name" value="WHTH_GntR"/>
    <property type="match status" value="1"/>
</dbReference>
<keyword evidence="1" id="KW-0805">Transcription regulation</keyword>
<dbReference type="AlphaFoldDB" id="A0AA37T1D6"/>
<dbReference type="Pfam" id="PF00392">
    <property type="entry name" value="GntR"/>
    <property type="match status" value="1"/>
</dbReference>
<evidence type="ECO:0000256" key="3">
    <source>
        <dbReference type="ARBA" id="ARBA00023163"/>
    </source>
</evidence>
<keyword evidence="2" id="KW-0238">DNA-binding</keyword>
<organism evidence="5 6">
    <name type="scientific">Agaribacter marinus</name>
    <dbReference type="NCBI Taxonomy" id="1431249"/>
    <lineage>
        <taxon>Bacteria</taxon>
        <taxon>Pseudomonadati</taxon>
        <taxon>Pseudomonadota</taxon>
        <taxon>Gammaproteobacteria</taxon>
        <taxon>Alteromonadales</taxon>
        <taxon>Alteromonadaceae</taxon>
        <taxon>Agaribacter</taxon>
    </lineage>
</organism>
<dbReference type="Proteomes" id="UP001156601">
    <property type="component" value="Unassembled WGS sequence"/>
</dbReference>
<dbReference type="SMART" id="SM00345">
    <property type="entry name" value="HTH_GNTR"/>
    <property type="match status" value="1"/>
</dbReference>
<proteinExistence type="predicted"/>
<gene>
    <name evidence="5" type="ORF">GCM10007852_30670</name>
</gene>
<dbReference type="Pfam" id="PF07729">
    <property type="entry name" value="FCD"/>
    <property type="match status" value="1"/>
</dbReference>
<dbReference type="GO" id="GO:0003677">
    <property type="term" value="F:DNA binding"/>
    <property type="evidence" value="ECO:0007669"/>
    <property type="project" value="UniProtKB-KW"/>
</dbReference>
<dbReference type="SUPFAM" id="SSF48008">
    <property type="entry name" value="GntR ligand-binding domain-like"/>
    <property type="match status" value="1"/>
</dbReference>
<protein>
    <submittedName>
        <fullName evidence="5">GntR family transcriptional regulator</fullName>
    </submittedName>
</protein>
<feature type="domain" description="HTH gntR-type" evidence="4">
    <location>
        <begin position="7"/>
        <end position="75"/>
    </location>
</feature>
<dbReference type="PRINTS" id="PR00035">
    <property type="entry name" value="HTHGNTR"/>
</dbReference>
<evidence type="ECO:0000259" key="4">
    <source>
        <dbReference type="PROSITE" id="PS50949"/>
    </source>
</evidence>
<dbReference type="Gene3D" id="1.10.10.10">
    <property type="entry name" value="Winged helix-like DNA-binding domain superfamily/Winged helix DNA-binding domain"/>
    <property type="match status" value="1"/>
</dbReference>
<dbReference type="Gene3D" id="1.20.120.530">
    <property type="entry name" value="GntR ligand-binding domain-like"/>
    <property type="match status" value="1"/>
</dbReference>
<reference evidence="5" key="1">
    <citation type="journal article" date="2014" name="Int. J. Syst. Evol. Microbiol.">
        <title>Complete genome sequence of Corynebacterium casei LMG S-19264T (=DSM 44701T), isolated from a smear-ripened cheese.</title>
        <authorList>
            <consortium name="US DOE Joint Genome Institute (JGI-PGF)"/>
            <person name="Walter F."/>
            <person name="Albersmeier A."/>
            <person name="Kalinowski J."/>
            <person name="Ruckert C."/>
        </authorList>
    </citation>
    <scope>NUCLEOTIDE SEQUENCE</scope>
    <source>
        <strain evidence="5">NBRC 110023</strain>
    </source>
</reference>
<dbReference type="PANTHER" id="PTHR43537:SF5">
    <property type="entry name" value="UXU OPERON TRANSCRIPTIONAL REGULATOR"/>
    <property type="match status" value="1"/>
</dbReference>
<dbReference type="InterPro" id="IPR011711">
    <property type="entry name" value="GntR_C"/>
</dbReference>
<dbReference type="InterPro" id="IPR036388">
    <property type="entry name" value="WH-like_DNA-bd_sf"/>
</dbReference>
<comment type="caution">
    <text evidence="5">The sequence shown here is derived from an EMBL/GenBank/DDBJ whole genome shotgun (WGS) entry which is preliminary data.</text>
</comment>
<dbReference type="EMBL" id="BSOT01000007">
    <property type="protein sequence ID" value="GLR72159.1"/>
    <property type="molecule type" value="Genomic_DNA"/>
</dbReference>